<dbReference type="Proteomes" id="UP000075683">
    <property type="component" value="Unassembled WGS sequence"/>
</dbReference>
<comment type="caution">
    <text evidence="1">The sequence shown here is derived from an EMBL/GenBank/DDBJ whole genome shotgun (WGS) entry which is preliminary data.</text>
</comment>
<dbReference type="EMBL" id="LQYT01000045">
    <property type="protein sequence ID" value="KYD18794.1"/>
    <property type="molecule type" value="Genomic_DNA"/>
</dbReference>
<organism evidence="1 2">
    <name type="scientific">Caldibacillus debilis</name>
    <dbReference type="NCBI Taxonomy" id="301148"/>
    <lineage>
        <taxon>Bacteria</taxon>
        <taxon>Bacillati</taxon>
        <taxon>Bacillota</taxon>
        <taxon>Bacilli</taxon>
        <taxon>Bacillales</taxon>
        <taxon>Bacillaceae</taxon>
        <taxon>Caldibacillus</taxon>
    </lineage>
</organism>
<accession>A0A150M2H6</accession>
<evidence type="ECO:0000313" key="1">
    <source>
        <dbReference type="EMBL" id="KYD18794.1"/>
    </source>
</evidence>
<proteinExistence type="predicted"/>
<dbReference type="STRING" id="301148.B4135_0021"/>
<dbReference type="AlphaFoldDB" id="A0A150M2H6"/>
<gene>
    <name evidence="1" type="ORF">B4135_0021</name>
</gene>
<evidence type="ECO:0000313" key="2">
    <source>
        <dbReference type="Proteomes" id="UP000075683"/>
    </source>
</evidence>
<reference evidence="1 2" key="1">
    <citation type="submission" date="2016-01" db="EMBL/GenBank/DDBJ databases">
        <title>Draft Genome Sequences of Seven Thermophilic Sporeformers Isolated from Foods.</title>
        <authorList>
            <person name="Berendsen E.M."/>
            <person name="Wells-Bennik M.H."/>
            <person name="Krawcyk A.O."/>
            <person name="De Jong A."/>
            <person name="Holsappel S."/>
            <person name="Eijlander R.T."/>
            <person name="Kuipers O.P."/>
        </authorList>
    </citation>
    <scope>NUCLEOTIDE SEQUENCE [LARGE SCALE GENOMIC DNA]</scope>
    <source>
        <strain evidence="1 2">B4135</strain>
    </source>
</reference>
<protein>
    <submittedName>
        <fullName evidence="1">Uncharacterized protein</fullName>
    </submittedName>
</protein>
<sequence length="95" mass="9897">MKKINGKLGEEGVGRHSAGSSFFFYTGGKGRAAAKGFASNKGGLGASGTKGALFFRLHASPVFSAGKWPPAPSWIHDFCARLFSGIGKNPRIADP</sequence>
<name>A0A150M2H6_9BACI</name>